<accession>A0AAW1HLY5</accession>
<dbReference type="PANTHER" id="PTHR34683">
    <property type="entry name" value="EXPRESSED PROTEIN-RELATED"/>
    <property type="match status" value="1"/>
</dbReference>
<dbReference type="AlphaFoldDB" id="A0AAW1HLY5"/>
<protein>
    <recommendedName>
        <fullName evidence="3">CASP-like protein</fullName>
    </recommendedName>
</protein>
<proteinExistence type="predicted"/>
<gene>
    <name evidence="1" type="ORF">RND81_11G102800</name>
</gene>
<keyword evidence="2" id="KW-1185">Reference proteome</keyword>
<dbReference type="EMBL" id="JBDFQZ010000011">
    <property type="protein sequence ID" value="KAK9676814.1"/>
    <property type="molecule type" value="Genomic_DNA"/>
</dbReference>
<organism evidence="1 2">
    <name type="scientific">Saponaria officinalis</name>
    <name type="common">Common soapwort</name>
    <name type="synonym">Lychnis saponaria</name>
    <dbReference type="NCBI Taxonomy" id="3572"/>
    <lineage>
        <taxon>Eukaryota</taxon>
        <taxon>Viridiplantae</taxon>
        <taxon>Streptophyta</taxon>
        <taxon>Embryophyta</taxon>
        <taxon>Tracheophyta</taxon>
        <taxon>Spermatophyta</taxon>
        <taxon>Magnoliopsida</taxon>
        <taxon>eudicotyledons</taxon>
        <taxon>Gunneridae</taxon>
        <taxon>Pentapetalae</taxon>
        <taxon>Caryophyllales</taxon>
        <taxon>Caryophyllaceae</taxon>
        <taxon>Caryophylleae</taxon>
        <taxon>Saponaria</taxon>
    </lineage>
</organism>
<reference evidence="1" key="1">
    <citation type="submission" date="2024-03" db="EMBL/GenBank/DDBJ databases">
        <title>WGS assembly of Saponaria officinalis var. Norfolk2.</title>
        <authorList>
            <person name="Jenkins J."/>
            <person name="Shu S."/>
            <person name="Grimwood J."/>
            <person name="Barry K."/>
            <person name="Goodstein D."/>
            <person name="Schmutz J."/>
            <person name="Leebens-Mack J."/>
            <person name="Osbourn A."/>
        </authorList>
    </citation>
    <scope>NUCLEOTIDE SEQUENCE [LARGE SCALE GENOMIC DNA]</scope>
    <source>
        <strain evidence="1">JIC</strain>
    </source>
</reference>
<dbReference type="PANTHER" id="PTHR34683:SF2">
    <property type="entry name" value="EXPRESSED PROTEIN"/>
    <property type="match status" value="1"/>
</dbReference>
<comment type="caution">
    <text evidence="1">The sequence shown here is derived from an EMBL/GenBank/DDBJ whole genome shotgun (WGS) entry which is preliminary data.</text>
</comment>
<evidence type="ECO:0000313" key="1">
    <source>
        <dbReference type="EMBL" id="KAK9676814.1"/>
    </source>
</evidence>
<sequence length="73" mass="7884">MKKSGLFAASVAAASATATAASATTSSASFTFYARNPLHQEEENSKGREESNDKFRPKFDGLKFIETLVTAHR</sequence>
<dbReference type="Proteomes" id="UP001443914">
    <property type="component" value="Unassembled WGS sequence"/>
</dbReference>
<evidence type="ECO:0000313" key="2">
    <source>
        <dbReference type="Proteomes" id="UP001443914"/>
    </source>
</evidence>
<evidence type="ECO:0008006" key="3">
    <source>
        <dbReference type="Google" id="ProtNLM"/>
    </source>
</evidence>
<name>A0AAW1HLY5_SAPOF</name>